<accession>A0A3N2QBD9</accession>
<sequence length="221" mass="25543">MIAKLPITHLTSEAPITPKEQADSMMVLMQFHEYVCQVAEVDPGMIAEILLLLRRCYGFKRHASGQLFYVRAVGIAQWVATWIFHSPKPIYASLLYDLVRYTRLPLSYIKANYNMGIFCFVENVLNIDQHQEMAKSLLHITNRFKEAIHQDHVSVLYIKLAERLYDLHHAEGYTKLEEVKYMAKETLTVDIELAKNYLEPEIAADLEIAARKALEICKEKV</sequence>
<evidence type="ECO:0000313" key="2">
    <source>
        <dbReference type="Proteomes" id="UP000270927"/>
    </source>
</evidence>
<dbReference type="RefSeq" id="WP_123663368.1">
    <property type="nucleotide sequence ID" value="NZ_RARA01000026.1"/>
</dbReference>
<dbReference type="OrthoDB" id="973741at2"/>
<dbReference type="Pfam" id="PF13328">
    <property type="entry name" value="HD_4"/>
    <property type="match status" value="1"/>
</dbReference>
<gene>
    <name evidence="1" type="ORF">EDM02_04500</name>
</gene>
<organism evidence="1 2">
    <name type="scientific">Candidatus Cardinium hertigii</name>
    <dbReference type="NCBI Taxonomy" id="247481"/>
    <lineage>
        <taxon>Bacteria</taxon>
        <taxon>Pseudomonadati</taxon>
        <taxon>Bacteroidota</taxon>
        <taxon>Cytophagia</taxon>
        <taxon>Cytophagales</taxon>
        <taxon>Amoebophilaceae</taxon>
        <taxon>Candidatus Cardinium</taxon>
    </lineage>
</organism>
<dbReference type="SUPFAM" id="SSF109604">
    <property type="entry name" value="HD-domain/PDEase-like"/>
    <property type="match status" value="1"/>
</dbReference>
<dbReference type="Proteomes" id="UP000270927">
    <property type="component" value="Unassembled WGS sequence"/>
</dbReference>
<dbReference type="Gene3D" id="1.10.3210.10">
    <property type="entry name" value="Hypothetical protein af1432"/>
    <property type="match status" value="1"/>
</dbReference>
<keyword evidence="2" id="KW-1185">Reference proteome</keyword>
<comment type="caution">
    <text evidence="1">The sequence shown here is derived from an EMBL/GenBank/DDBJ whole genome shotgun (WGS) entry which is preliminary data.</text>
</comment>
<protein>
    <submittedName>
        <fullName evidence="1">HD domain-containing protein</fullName>
    </submittedName>
</protein>
<evidence type="ECO:0000313" key="1">
    <source>
        <dbReference type="EMBL" id="ROT47115.1"/>
    </source>
</evidence>
<proteinExistence type="predicted"/>
<dbReference type="EMBL" id="RARA01000026">
    <property type="protein sequence ID" value="ROT47115.1"/>
    <property type="molecule type" value="Genomic_DNA"/>
</dbReference>
<name>A0A3N2QBD9_9BACT</name>
<reference evidence="1 2" key="1">
    <citation type="submission" date="2018-09" db="EMBL/GenBank/DDBJ databases">
        <title>Comparative Genomics of Wolbachia-Cardinium Dual Endosymbiosis in a Plant-Parasitic Nematode.</title>
        <authorList>
            <person name="Brown A.M.V."/>
            <person name="Wasala S.K."/>
            <person name="Howe D.K."/>
            <person name="Peetz A.B."/>
            <person name="Zasada I.A."/>
            <person name="Denver D.R."/>
        </authorList>
    </citation>
    <scope>NUCLEOTIDE SEQUENCE [LARGE SCALE GENOMIC DNA]</scope>
    <source>
        <strain evidence="1 2">Pp_1</strain>
    </source>
</reference>
<dbReference type="AlphaFoldDB" id="A0A3N2QBD9"/>